<evidence type="ECO:0000256" key="1">
    <source>
        <dbReference type="SAM" id="SignalP"/>
    </source>
</evidence>
<evidence type="ECO:0000313" key="3">
    <source>
        <dbReference type="Proteomes" id="UP000000328"/>
    </source>
</evidence>
<protein>
    <recommendedName>
        <fullName evidence="4">Secreted protein</fullName>
    </recommendedName>
</protein>
<keyword evidence="1" id="KW-0732">Signal</keyword>
<name>A0A0H3D6C2_AMYMU</name>
<dbReference type="GeneID" id="92872499"/>
<organism evidence="2 3">
    <name type="scientific">Amycolatopsis mediterranei (strain U-32)</name>
    <dbReference type="NCBI Taxonomy" id="749927"/>
    <lineage>
        <taxon>Bacteria</taxon>
        <taxon>Bacillati</taxon>
        <taxon>Actinomycetota</taxon>
        <taxon>Actinomycetes</taxon>
        <taxon>Pseudonocardiales</taxon>
        <taxon>Pseudonocardiaceae</taxon>
        <taxon>Amycolatopsis</taxon>
    </lineage>
</organism>
<dbReference type="Proteomes" id="UP000000328">
    <property type="component" value="Chromosome"/>
</dbReference>
<dbReference type="AlphaFoldDB" id="A0A0H3D6C2"/>
<sequence>MNDTEPTRPGTTKRRVRLAAVAAALTAAASAITAVAVADPASALPVGQATCDFSNLTLSPAVGWFPLTSSRSVTPGIETEAKITVTADVAVSAGAEVRLGWSINNNAPVESFFGPANFANHTEFAETRDTFGLVFVGAGTTTVQPFVRVNGPAAARAGLLNKCFAVEARTS</sequence>
<proteinExistence type="predicted"/>
<dbReference type="HOGENOM" id="CLU_1559747_0_0_11"/>
<reference evidence="2 3" key="1">
    <citation type="journal article" date="2010" name="Cell Res.">
        <title>Complete genome sequence of the rifamycin SV-producing Amycolatopsis mediterranei U32 revealed its genetic characteristics in phylogeny and metabolism.</title>
        <authorList>
            <person name="Zhao W."/>
            <person name="Zhong Y."/>
            <person name="Yuan H."/>
            <person name="Wang J."/>
            <person name="Zheng H."/>
            <person name="Wang Y."/>
            <person name="Cen X."/>
            <person name="Xu F."/>
            <person name="Bai J."/>
            <person name="Han X."/>
            <person name="Lu G."/>
            <person name="Zhu Y."/>
            <person name="Shao Z."/>
            <person name="Yan H."/>
            <person name="Li C."/>
            <person name="Peng N."/>
            <person name="Zhang Z."/>
            <person name="Zhang Y."/>
            <person name="Lin W."/>
            <person name="Fan Y."/>
            <person name="Qin Z."/>
            <person name="Hu Y."/>
            <person name="Zhu B."/>
            <person name="Wang S."/>
            <person name="Ding X."/>
            <person name="Zhao G.P."/>
        </authorList>
    </citation>
    <scope>NUCLEOTIDE SEQUENCE [LARGE SCALE GENOMIC DNA]</scope>
    <source>
        <strain evidence="3">U-32</strain>
    </source>
</reference>
<dbReference type="RefSeq" id="WP_013226616.1">
    <property type="nucleotide sequence ID" value="NC_014318.1"/>
</dbReference>
<dbReference type="KEGG" id="amd:AMED_4784"/>
<accession>A0A0H3D6C2</accession>
<gene>
    <name evidence="2" type="ordered locus">AMED_4784</name>
</gene>
<feature type="chain" id="PRO_5039345077" description="Secreted protein" evidence="1">
    <location>
        <begin position="39"/>
        <end position="171"/>
    </location>
</feature>
<feature type="signal peptide" evidence="1">
    <location>
        <begin position="1"/>
        <end position="38"/>
    </location>
</feature>
<dbReference type="OrthoDB" id="5195584at2"/>
<dbReference type="EMBL" id="CP002000">
    <property type="protein sequence ID" value="ADJ46550.1"/>
    <property type="molecule type" value="Genomic_DNA"/>
</dbReference>
<evidence type="ECO:0008006" key="4">
    <source>
        <dbReference type="Google" id="ProtNLM"/>
    </source>
</evidence>
<dbReference type="PATRIC" id="fig|749927.5.peg.4946"/>
<evidence type="ECO:0000313" key="2">
    <source>
        <dbReference type="EMBL" id="ADJ46550.1"/>
    </source>
</evidence>